<reference evidence="2 3" key="1">
    <citation type="submission" date="2016-04" db="EMBL/GenBank/DDBJ databases">
        <title>Peptidophaga gingivicola gen. nov., sp. nov., isolated from human subgingival plaque.</title>
        <authorList>
            <person name="Beall C.J."/>
            <person name="Mokrzan E.M."/>
            <person name="Griffen A.L."/>
            <person name="Leys E.J."/>
        </authorList>
    </citation>
    <scope>NUCLEOTIDE SEQUENCE [LARGE SCALE GENOMIC DNA]</scope>
    <source>
        <strain evidence="2 3">BA112</strain>
    </source>
</reference>
<organism evidence="2 3">
    <name type="scientific">Peptidiphaga gingivicola</name>
    <dbReference type="NCBI Taxonomy" id="2741497"/>
    <lineage>
        <taxon>Bacteria</taxon>
        <taxon>Bacillati</taxon>
        <taxon>Actinomycetota</taxon>
        <taxon>Actinomycetes</taxon>
        <taxon>Actinomycetales</taxon>
        <taxon>Actinomycetaceae</taxon>
        <taxon>Peptidiphaga</taxon>
    </lineage>
</organism>
<name>A0A179B6B9_9ACTO</name>
<dbReference type="OrthoDB" id="3268884at2"/>
<gene>
    <name evidence="2" type="ORF">A4H34_05500</name>
</gene>
<dbReference type="RefSeq" id="WP_064231320.1">
    <property type="nucleotide sequence ID" value="NZ_LVZK01000001.1"/>
</dbReference>
<evidence type="ECO:0008006" key="4">
    <source>
        <dbReference type="Google" id="ProtNLM"/>
    </source>
</evidence>
<keyword evidence="3" id="KW-1185">Reference proteome</keyword>
<protein>
    <recommendedName>
        <fullName evidence="4">DUF1269 domain-containing protein</fullName>
    </recommendedName>
</protein>
<dbReference type="Pfam" id="PF06897">
    <property type="entry name" value="DUF1269"/>
    <property type="match status" value="1"/>
</dbReference>
<keyword evidence="1" id="KW-0175">Coiled coil</keyword>
<dbReference type="STRING" id="1823756.A4H34_05500"/>
<dbReference type="Proteomes" id="UP000078368">
    <property type="component" value="Unassembled WGS sequence"/>
</dbReference>
<proteinExistence type="predicted"/>
<evidence type="ECO:0000256" key="1">
    <source>
        <dbReference type="SAM" id="Coils"/>
    </source>
</evidence>
<accession>A0A179B6B9</accession>
<evidence type="ECO:0000313" key="3">
    <source>
        <dbReference type="Proteomes" id="UP000078368"/>
    </source>
</evidence>
<evidence type="ECO:0000313" key="2">
    <source>
        <dbReference type="EMBL" id="OAP86584.1"/>
    </source>
</evidence>
<dbReference type="InterPro" id="IPR009200">
    <property type="entry name" value="DUF1269_membrane"/>
</dbReference>
<sequence length="200" mass="20886">MTDYVALVVFPERSTAYEAFNKISRTAQTGALSISAGAVVERNANGTVEVAEHIDGFKGSGAAGGGLLGMVVGVLGGPLGMLFGLGVGALAGSLVDADRIDVGTEAIAEFGRTIAPGSNAILLETSEGTTDALDRVVRDLGGTIIRRESSEVLDELVAQQAAAEAAAKAAREKIRDEKKSARKEQREERIAKLKARFQRD</sequence>
<feature type="coiled-coil region" evidence="1">
    <location>
        <begin position="153"/>
        <end position="187"/>
    </location>
</feature>
<comment type="caution">
    <text evidence="2">The sequence shown here is derived from an EMBL/GenBank/DDBJ whole genome shotgun (WGS) entry which is preliminary data.</text>
</comment>
<dbReference type="EMBL" id="LVZK01000001">
    <property type="protein sequence ID" value="OAP86584.1"/>
    <property type="molecule type" value="Genomic_DNA"/>
</dbReference>
<dbReference type="AlphaFoldDB" id="A0A179B6B9"/>